<feature type="non-terminal residue" evidence="3">
    <location>
        <position position="627"/>
    </location>
</feature>
<feature type="signal peptide" evidence="2">
    <location>
        <begin position="1"/>
        <end position="19"/>
    </location>
</feature>
<evidence type="ECO:0000256" key="2">
    <source>
        <dbReference type="SAM" id="SignalP"/>
    </source>
</evidence>
<protein>
    <submittedName>
        <fullName evidence="3">Uncharacterized protein</fullName>
    </submittedName>
</protein>
<feature type="chain" id="PRO_5046535826" evidence="2">
    <location>
        <begin position="20"/>
        <end position="627"/>
    </location>
</feature>
<keyword evidence="2" id="KW-0732">Signal</keyword>
<gene>
    <name evidence="3" type="ORF">MCHLO_03564</name>
</gene>
<reference evidence="3" key="1">
    <citation type="submission" date="2014-09" db="EMBL/GenBank/DDBJ databases">
        <title>Genome sequence of the luminous mushroom Mycena chlorophos for searching fungal bioluminescence genes.</title>
        <authorList>
            <person name="Tanaka Y."/>
            <person name="Kasuga D."/>
            <person name="Oba Y."/>
            <person name="Hase S."/>
            <person name="Sato K."/>
            <person name="Oba Y."/>
            <person name="Sakakibara Y."/>
        </authorList>
    </citation>
    <scope>NUCLEOTIDE SEQUENCE</scope>
</reference>
<evidence type="ECO:0000256" key="1">
    <source>
        <dbReference type="SAM" id="MobiDB-lite"/>
    </source>
</evidence>
<evidence type="ECO:0000313" key="3">
    <source>
        <dbReference type="EMBL" id="GAT46017.1"/>
    </source>
</evidence>
<proteinExistence type="predicted"/>
<accession>A0ABQ0L4V4</accession>
<feature type="region of interest" description="Disordered" evidence="1">
    <location>
        <begin position="523"/>
        <end position="588"/>
    </location>
</feature>
<dbReference type="Proteomes" id="UP000815677">
    <property type="component" value="Unassembled WGS sequence"/>
</dbReference>
<keyword evidence="4" id="KW-1185">Reference proteome</keyword>
<dbReference type="EMBL" id="DF842107">
    <property type="protein sequence ID" value="GAT46017.1"/>
    <property type="molecule type" value="Genomic_DNA"/>
</dbReference>
<evidence type="ECO:0000313" key="4">
    <source>
        <dbReference type="Proteomes" id="UP000815677"/>
    </source>
</evidence>
<organism evidence="3 4">
    <name type="scientific">Mycena chlorophos</name>
    <name type="common">Agaric fungus</name>
    <name type="synonym">Agaricus chlorophos</name>
    <dbReference type="NCBI Taxonomy" id="658473"/>
    <lineage>
        <taxon>Eukaryota</taxon>
        <taxon>Fungi</taxon>
        <taxon>Dikarya</taxon>
        <taxon>Basidiomycota</taxon>
        <taxon>Agaricomycotina</taxon>
        <taxon>Agaricomycetes</taxon>
        <taxon>Agaricomycetidae</taxon>
        <taxon>Agaricales</taxon>
        <taxon>Marasmiineae</taxon>
        <taxon>Mycenaceae</taxon>
        <taxon>Mycena</taxon>
    </lineage>
</organism>
<name>A0ABQ0L4V4_MYCCL</name>
<feature type="compositionally biased region" description="Basic and acidic residues" evidence="1">
    <location>
        <begin position="523"/>
        <end position="538"/>
    </location>
</feature>
<sequence length="627" mass="66747">MFVSKIVLLAGVVAHGALAMPSDIESRATQFTAQQQAMISLTGNFTSNCGALKSLTDKLSATAGTAPVVQSVQAQVTNILDSMLPASGQLIPSAGGILGILGGGLGNLGNLNDNGLLGGCIIGTPGLLGGLTGCGLPGLLGGLAGCSDIIGALGPAGLFLGQLGNLNNILNGSLLGLLGPGGNQVAQLVGAITQILNSLKELHDALEPSCGCGDAVVAELVALLNETVTLLLQLLNLGLTGCATPDVVTVIEPVYFKGRSAVGPWIHTDGYHRRFTGVTSHILFLFPTSIICPTAQLSRRPLLIDRLPQDSYPLLAACTLLQISIMATREDIDMDVPPAVSAPVREIGSQMDRFWDETIRERLVPVLHGDNVTFSDLSYLYTAIFDHKTKFGQEGSEYLYNKLRSIFECYATHIQGTLTQHFGGAELIHPAVHASQLERLRHVACRLDHAFKLSYTVPAMENIGYEPPLLRLSLESQLALRTWNSIVLRPTTSCSGYAHGAELETLRANLSAEIAQLHRDFQSTKEQLRAREKRKDEAQQPVDTQRKRIVRKTTVSTHTDPGRDGHQEGANPRAPSVPSIPSSSCRGPLADAEDMIVDEPPRIITVGDADSDMMSVDVDASSEIAAM</sequence>